<protein>
    <submittedName>
        <fullName evidence="1">Uncharacterized protein</fullName>
    </submittedName>
</protein>
<sequence length="100" mass="11557">MLLFLFASPFNTILPTASSCIQKDSSRARARVNNYNQITTNKLFLCLTIFLFSTNAIRYNRFLHTLTRKYFYARLLPFTSDIRIQTSYSITTSIIKSPSS</sequence>
<evidence type="ECO:0000313" key="1">
    <source>
        <dbReference type="EMBL" id="KYN00940.1"/>
    </source>
</evidence>
<keyword evidence="2" id="KW-1185">Reference proteome</keyword>
<evidence type="ECO:0000313" key="2">
    <source>
        <dbReference type="Proteomes" id="UP000078542"/>
    </source>
</evidence>
<accession>A0A195CJN3</accession>
<dbReference type="Proteomes" id="UP000078542">
    <property type="component" value="Unassembled WGS sequence"/>
</dbReference>
<organism evidence="1 2">
    <name type="scientific">Cyphomyrmex costatus</name>
    <dbReference type="NCBI Taxonomy" id="456900"/>
    <lineage>
        <taxon>Eukaryota</taxon>
        <taxon>Metazoa</taxon>
        <taxon>Ecdysozoa</taxon>
        <taxon>Arthropoda</taxon>
        <taxon>Hexapoda</taxon>
        <taxon>Insecta</taxon>
        <taxon>Pterygota</taxon>
        <taxon>Neoptera</taxon>
        <taxon>Endopterygota</taxon>
        <taxon>Hymenoptera</taxon>
        <taxon>Apocrita</taxon>
        <taxon>Aculeata</taxon>
        <taxon>Formicoidea</taxon>
        <taxon>Formicidae</taxon>
        <taxon>Myrmicinae</taxon>
        <taxon>Cyphomyrmex</taxon>
    </lineage>
</organism>
<reference evidence="1 2" key="1">
    <citation type="submission" date="2016-03" db="EMBL/GenBank/DDBJ databases">
        <title>Cyphomyrmex costatus WGS genome.</title>
        <authorList>
            <person name="Nygaard S."/>
            <person name="Hu H."/>
            <person name="Boomsma J."/>
            <person name="Zhang G."/>
        </authorList>
    </citation>
    <scope>NUCLEOTIDE SEQUENCE [LARGE SCALE GENOMIC DNA]</scope>
    <source>
        <strain evidence="1">MS0001</strain>
        <tissue evidence="1">Whole body</tissue>
    </source>
</reference>
<dbReference type="AlphaFoldDB" id="A0A195CJN3"/>
<gene>
    <name evidence="1" type="ORF">ALC62_08166</name>
</gene>
<dbReference type="EMBL" id="KQ977642">
    <property type="protein sequence ID" value="KYN00940.1"/>
    <property type="molecule type" value="Genomic_DNA"/>
</dbReference>
<name>A0A195CJN3_9HYME</name>
<proteinExistence type="predicted"/>